<feature type="chain" id="PRO_5045161103" evidence="1">
    <location>
        <begin position="26"/>
        <end position="149"/>
    </location>
</feature>
<protein>
    <submittedName>
        <fullName evidence="2">Uncharacterized protein</fullName>
    </submittedName>
</protein>
<comment type="caution">
    <text evidence="2">The sequence shown here is derived from an EMBL/GenBank/DDBJ whole genome shotgun (WGS) entry which is preliminary data.</text>
</comment>
<dbReference type="EMBL" id="PDWN01000009">
    <property type="protein sequence ID" value="KAF1694000.1"/>
    <property type="molecule type" value="Genomic_DNA"/>
</dbReference>
<accession>A0ABQ6Z624</accession>
<reference evidence="2 3" key="1">
    <citation type="submission" date="2017-10" db="EMBL/GenBank/DDBJ databases">
        <title>Whole genome sequencing of members of genus Pseudoxanthomonas.</title>
        <authorList>
            <person name="Kumar S."/>
            <person name="Bansal K."/>
            <person name="Kaur A."/>
            <person name="Patil P."/>
            <person name="Sharma S."/>
            <person name="Patil P.B."/>
        </authorList>
    </citation>
    <scope>NUCLEOTIDE SEQUENCE [LARGE SCALE GENOMIC DNA]</scope>
    <source>
        <strain evidence="2 3">DSM 17801</strain>
    </source>
</reference>
<evidence type="ECO:0000313" key="3">
    <source>
        <dbReference type="Proteomes" id="UP000788419"/>
    </source>
</evidence>
<proteinExistence type="predicted"/>
<organism evidence="2 3">
    <name type="scientific">Pseudoxanthomonas daejeonensis</name>
    <dbReference type="NCBI Taxonomy" id="266062"/>
    <lineage>
        <taxon>Bacteria</taxon>
        <taxon>Pseudomonadati</taxon>
        <taxon>Pseudomonadota</taxon>
        <taxon>Gammaproteobacteria</taxon>
        <taxon>Lysobacterales</taxon>
        <taxon>Lysobacteraceae</taxon>
        <taxon>Pseudoxanthomonas</taxon>
    </lineage>
</organism>
<evidence type="ECO:0000256" key="1">
    <source>
        <dbReference type="SAM" id="SignalP"/>
    </source>
</evidence>
<evidence type="ECO:0000313" key="2">
    <source>
        <dbReference type="EMBL" id="KAF1694000.1"/>
    </source>
</evidence>
<feature type="signal peptide" evidence="1">
    <location>
        <begin position="1"/>
        <end position="25"/>
    </location>
</feature>
<sequence length="149" mass="15806">MARRNRSGIIAGALLALLATTHAGAAPVVDSIELNGATVWKTSAIPDGVVGEYLYEKQGEPKIVLAADGTGSFQAHMVAPIPIRYWVLANEAGEPVKESGGANYRYTIVLQYGPGGGGNYPEGGFDSWYWTWLADDGCANILGERFKCG</sequence>
<keyword evidence="1" id="KW-0732">Signal</keyword>
<gene>
    <name evidence="2" type="ORF">CSC65_10075</name>
</gene>
<dbReference type="RefSeq" id="WP_162410469.1">
    <property type="nucleotide sequence ID" value="NZ_PDWN01000009.1"/>
</dbReference>
<keyword evidence="3" id="KW-1185">Reference proteome</keyword>
<dbReference type="Proteomes" id="UP000788419">
    <property type="component" value="Unassembled WGS sequence"/>
</dbReference>
<name>A0ABQ6Z624_9GAMM</name>